<dbReference type="RefSeq" id="WP_130286451.1">
    <property type="nucleotide sequence ID" value="NZ_SGXE01000002.1"/>
</dbReference>
<evidence type="ECO:0000313" key="3">
    <source>
        <dbReference type="Proteomes" id="UP000292262"/>
    </source>
</evidence>
<name>A0A4Q7P0J3_9FLAO</name>
<evidence type="ECO:0000313" key="2">
    <source>
        <dbReference type="EMBL" id="RZS93313.1"/>
    </source>
</evidence>
<organism evidence="2 3">
    <name type="scientific">Aquimarina brevivitae</name>
    <dbReference type="NCBI Taxonomy" id="323412"/>
    <lineage>
        <taxon>Bacteria</taxon>
        <taxon>Pseudomonadati</taxon>
        <taxon>Bacteroidota</taxon>
        <taxon>Flavobacteriia</taxon>
        <taxon>Flavobacteriales</taxon>
        <taxon>Flavobacteriaceae</taxon>
        <taxon>Aquimarina</taxon>
    </lineage>
</organism>
<feature type="transmembrane region" description="Helical" evidence="1">
    <location>
        <begin position="51"/>
        <end position="71"/>
    </location>
</feature>
<dbReference type="Proteomes" id="UP000292262">
    <property type="component" value="Unassembled WGS sequence"/>
</dbReference>
<keyword evidence="3" id="KW-1185">Reference proteome</keyword>
<dbReference type="OrthoDB" id="9815205at2"/>
<proteinExistence type="predicted"/>
<dbReference type="AlphaFoldDB" id="A0A4Q7P0J3"/>
<keyword evidence="1" id="KW-0472">Membrane</keyword>
<reference evidence="2 3" key="1">
    <citation type="submission" date="2019-02" db="EMBL/GenBank/DDBJ databases">
        <title>Genomic Encyclopedia of Type Strains, Phase IV (KMG-IV): sequencing the most valuable type-strain genomes for metagenomic binning, comparative biology and taxonomic classification.</title>
        <authorList>
            <person name="Goeker M."/>
        </authorList>
    </citation>
    <scope>NUCLEOTIDE SEQUENCE [LARGE SCALE GENOMIC DNA]</scope>
    <source>
        <strain evidence="2 3">DSM 17196</strain>
    </source>
</reference>
<accession>A0A4Q7P0J3</accession>
<comment type="caution">
    <text evidence="2">The sequence shown here is derived from an EMBL/GenBank/DDBJ whole genome shotgun (WGS) entry which is preliminary data.</text>
</comment>
<sequence>MIATLILKNKKICSLLAAAVVALHIAWDHLDGTVMTHYLLAREDLPGISNWWGLLSIPLLSLLLISISQKLQQIESTAYDLTTLSRGFVFALLFGAGIALLWEFDLAHILRFVIWAPLLLAIFVHIHHPLYLLAFVLGTMFTFGGVLPIGIATVLLLGGLVIWTLFRILFPFLIKKIMAVV</sequence>
<evidence type="ECO:0000256" key="1">
    <source>
        <dbReference type="SAM" id="Phobius"/>
    </source>
</evidence>
<dbReference type="EMBL" id="SGXE01000002">
    <property type="protein sequence ID" value="RZS93313.1"/>
    <property type="molecule type" value="Genomic_DNA"/>
</dbReference>
<keyword evidence="1" id="KW-0812">Transmembrane</keyword>
<feature type="transmembrane region" description="Helical" evidence="1">
    <location>
        <begin position="83"/>
        <end position="102"/>
    </location>
</feature>
<protein>
    <submittedName>
        <fullName evidence="2">Uncharacterized protein</fullName>
    </submittedName>
</protein>
<gene>
    <name evidence="2" type="ORF">EV197_1891</name>
</gene>
<keyword evidence="1" id="KW-1133">Transmembrane helix</keyword>